<comment type="caution">
    <text evidence="10">The sequence shown here is derived from an EMBL/GenBank/DDBJ whole genome shotgun (WGS) entry which is preliminary data.</text>
</comment>
<keyword evidence="11" id="KW-1185">Reference proteome</keyword>
<dbReference type="Proteomes" id="UP001595976">
    <property type="component" value="Unassembled WGS sequence"/>
</dbReference>
<evidence type="ECO:0000259" key="9">
    <source>
        <dbReference type="PROSITE" id="PS50931"/>
    </source>
</evidence>
<dbReference type="EMBL" id="JBHSLI010000009">
    <property type="protein sequence ID" value="MFC5295225.1"/>
    <property type="molecule type" value="Genomic_DNA"/>
</dbReference>
<evidence type="ECO:0000256" key="8">
    <source>
        <dbReference type="SAM" id="MobiDB-lite"/>
    </source>
</evidence>
<evidence type="ECO:0000256" key="1">
    <source>
        <dbReference type="ARBA" id="ARBA00009437"/>
    </source>
</evidence>
<dbReference type="InterPro" id="IPR000312">
    <property type="entry name" value="Glycosyl_Trfase_fam3"/>
</dbReference>
<dbReference type="InterPro" id="IPR036388">
    <property type="entry name" value="WH-like_DNA-bd_sf"/>
</dbReference>
<keyword evidence="3" id="KW-0328">Glycosyltransferase</keyword>
<dbReference type="Pfam" id="PF00591">
    <property type="entry name" value="Glycos_transf_3"/>
    <property type="match status" value="1"/>
</dbReference>
<evidence type="ECO:0000256" key="3">
    <source>
        <dbReference type="ARBA" id="ARBA00022676"/>
    </source>
</evidence>
<reference evidence="11" key="1">
    <citation type="journal article" date="2019" name="Int. J. Syst. Evol. Microbiol.">
        <title>The Global Catalogue of Microorganisms (GCM) 10K type strain sequencing project: providing services to taxonomists for standard genome sequencing and annotation.</title>
        <authorList>
            <consortium name="The Broad Institute Genomics Platform"/>
            <consortium name="The Broad Institute Genome Sequencing Center for Infectious Disease"/>
            <person name="Wu L."/>
            <person name="Ma J."/>
        </authorList>
    </citation>
    <scope>NUCLEOTIDE SEQUENCE [LARGE SCALE GENOMIC DNA]</scope>
    <source>
        <strain evidence="11">CGMCC 1.15643</strain>
    </source>
</reference>
<comment type="similarity">
    <text evidence="1">Belongs to the LysR transcriptional regulatory family.</text>
</comment>
<dbReference type="PANTHER" id="PTHR30118:SF15">
    <property type="entry name" value="TRANSCRIPTIONAL REGULATORY PROTEIN"/>
    <property type="match status" value="1"/>
</dbReference>
<organism evidence="10 11">
    <name type="scientific">Bosea minatitlanensis</name>
    <dbReference type="NCBI Taxonomy" id="128782"/>
    <lineage>
        <taxon>Bacteria</taxon>
        <taxon>Pseudomonadati</taxon>
        <taxon>Pseudomonadota</taxon>
        <taxon>Alphaproteobacteria</taxon>
        <taxon>Hyphomicrobiales</taxon>
        <taxon>Boseaceae</taxon>
        <taxon>Bosea</taxon>
    </lineage>
</organism>
<keyword evidence="6" id="KW-0238">DNA-binding</keyword>
<dbReference type="SUPFAM" id="SSF52418">
    <property type="entry name" value="Nucleoside phosphorylase/phosphoribosyltransferase catalytic domain"/>
    <property type="match status" value="1"/>
</dbReference>
<evidence type="ECO:0000256" key="7">
    <source>
        <dbReference type="ARBA" id="ARBA00023163"/>
    </source>
</evidence>
<sequence>MSRPTSAPTDLNLLATLDILLEEGSVGGAAQRLGLSPSAVSRALAQLRMATGDAIFTRSAGQRMVPTVRAQAMREPVREVLSRARALLSPEQEAAEEQPLPLKDEIRPEPWRSAFSPDAGRPADAVSRFMGYVRATGAGAGARSLTLDEADDAFSAILAESVHPEQVGALVIALHRRGETASELGGFIRAARRIVPPAPPLDAGAALDWPVYISPRGRHPFWFLQAAALVARAGHPVILHGHSGSTGGNGDLLALHCRALGIRVASSLAAAKRGLGKHGIVYLPLAAFAAPVIGLLRLRRLFGLHTLANMGVRHLNPLRAPASLIGAHRPSYPGIHADALRLLGEGEALIGHGGRGVFELGPSKGRGLQRFAEGDVAEIELAPSPRDNLRRGARPTTFDHWLKVWRGQAEDPQATHEILEMAAVALMMATRSPASEFRALREQAALCWGDRQQQAPAAARVRTAASRRRTTP</sequence>
<evidence type="ECO:0000313" key="11">
    <source>
        <dbReference type="Proteomes" id="UP001595976"/>
    </source>
</evidence>
<dbReference type="PROSITE" id="PS50931">
    <property type="entry name" value="HTH_LYSR"/>
    <property type="match status" value="1"/>
</dbReference>
<dbReference type="InterPro" id="IPR050389">
    <property type="entry name" value="LysR-type_TF"/>
</dbReference>
<dbReference type="PANTHER" id="PTHR30118">
    <property type="entry name" value="HTH-TYPE TRANSCRIPTIONAL REGULATOR LEUO-RELATED"/>
    <property type="match status" value="1"/>
</dbReference>
<dbReference type="InterPro" id="IPR035902">
    <property type="entry name" value="Nuc_phospho_transferase"/>
</dbReference>
<keyword evidence="2" id="KW-0536">Nodulation</keyword>
<dbReference type="Gene3D" id="1.20.970.10">
    <property type="entry name" value="Transferase, Pyrimidine Nucleoside Phosphorylase, Chain C"/>
    <property type="match status" value="1"/>
</dbReference>
<evidence type="ECO:0000256" key="6">
    <source>
        <dbReference type="ARBA" id="ARBA00023125"/>
    </source>
</evidence>
<accession>A0ABW0F9Y6</accession>
<name>A0ABW0F9Y6_9HYPH</name>
<dbReference type="InterPro" id="IPR036390">
    <property type="entry name" value="WH_DNA-bd_sf"/>
</dbReference>
<dbReference type="Gene3D" id="1.10.10.10">
    <property type="entry name" value="Winged helix-like DNA-binding domain superfamily/Winged helix DNA-binding domain"/>
    <property type="match status" value="1"/>
</dbReference>
<dbReference type="SUPFAM" id="SSF47648">
    <property type="entry name" value="Nucleoside phosphorylase/phosphoribosyltransferase N-terminal domain"/>
    <property type="match status" value="1"/>
</dbReference>
<dbReference type="Gene3D" id="3.40.1030.10">
    <property type="entry name" value="Nucleoside phosphorylase/phosphoribosyltransferase catalytic domain"/>
    <property type="match status" value="1"/>
</dbReference>
<dbReference type="InterPro" id="IPR036320">
    <property type="entry name" value="Glycosyl_Trfase_fam3_N_dom_sf"/>
</dbReference>
<evidence type="ECO:0000313" key="10">
    <source>
        <dbReference type="EMBL" id="MFC5295225.1"/>
    </source>
</evidence>
<protein>
    <submittedName>
        <fullName evidence="10">LysR family transcriptional regulator</fullName>
    </submittedName>
</protein>
<evidence type="ECO:0000256" key="2">
    <source>
        <dbReference type="ARBA" id="ARBA00022458"/>
    </source>
</evidence>
<keyword evidence="5" id="KW-0805">Transcription regulation</keyword>
<dbReference type="Pfam" id="PF02885">
    <property type="entry name" value="Glycos_trans_3N"/>
    <property type="match status" value="1"/>
</dbReference>
<evidence type="ECO:0000256" key="4">
    <source>
        <dbReference type="ARBA" id="ARBA00022679"/>
    </source>
</evidence>
<dbReference type="InterPro" id="IPR017459">
    <property type="entry name" value="Glycosyl_Trfase_fam3_N_dom"/>
</dbReference>
<dbReference type="RefSeq" id="WP_158446921.1">
    <property type="nucleotide sequence ID" value="NZ_JAOAOS010000010.1"/>
</dbReference>
<dbReference type="InterPro" id="IPR000847">
    <property type="entry name" value="LysR_HTH_N"/>
</dbReference>
<dbReference type="Pfam" id="PF00126">
    <property type="entry name" value="HTH_1"/>
    <property type="match status" value="1"/>
</dbReference>
<feature type="compositionally biased region" description="Low complexity" evidence="8">
    <location>
        <begin position="451"/>
        <end position="464"/>
    </location>
</feature>
<keyword evidence="7" id="KW-0804">Transcription</keyword>
<feature type="domain" description="HTH lysR-type" evidence="9">
    <location>
        <begin position="9"/>
        <end position="67"/>
    </location>
</feature>
<keyword evidence="4" id="KW-0808">Transferase</keyword>
<gene>
    <name evidence="10" type="ORF">ACFPK2_19710</name>
</gene>
<dbReference type="SUPFAM" id="SSF46785">
    <property type="entry name" value="Winged helix' DNA-binding domain"/>
    <property type="match status" value="1"/>
</dbReference>
<proteinExistence type="inferred from homology"/>
<feature type="region of interest" description="Disordered" evidence="8">
    <location>
        <begin position="451"/>
        <end position="472"/>
    </location>
</feature>
<evidence type="ECO:0000256" key="5">
    <source>
        <dbReference type="ARBA" id="ARBA00023015"/>
    </source>
</evidence>